<feature type="transmembrane region" description="Helical" evidence="1">
    <location>
        <begin position="20"/>
        <end position="44"/>
    </location>
</feature>
<organism evidence="2">
    <name type="scientific">Aspergillus niger</name>
    <dbReference type="NCBI Taxonomy" id="5061"/>
    <lineage>
        <taxon>Eukaryota</taxon>
        <taxon>Fungi</taxon>
        <taxon>Dikarya</taxon>
        <taxon>Ascomycota</taxon>
        <taxon>Pezizomycotina</taxon>
        <taxon>Eurotiomycetes</taxon>
        <taxon>Eurotiomycetidae</taxon>
        <taxon>Eurotiales</taxon>
        <taxon>Aspergillaceae</taxon>
        <taxon>Aspergillus</taxon>
        <taxon>Aspergillus subgen. Circumdati</taxon>
    </lineage>
</organism>
<evidence type="ECO:0000313" key="2">
    <source>
        <dbReference type="RefSeq" id="XP_059603118.1"/>
    </source>
</evidence>
<evidence type="ECO:0000256" key="1">
    <source>
        <dbReference type="SAM" id="Phobius"/>
    </source>
</evidence>
<feature type="transmembrane region" description="Helical" evidence="1">
    <location>
        <begin position="86"/>
        <end position="106"/>
    </location>
</feature>
<keyword evidence="1" id="KW-0812">Transmembrane</keyword>
<sequence length="157" mass="17126">MDLPSPIAARLDRIGVRPRYPGISWIAWSGAVSAYQLLLFLGAVEGWRIFLDTSIVIYICDGGMKDPISWAAAPVLSAQLGKGDKFINLAAAACRLMLVLLCVDVLTAGQRCFYGMVMELETFPSMGLTGRIWRIINWLSRSRATTTAAAADGTRRS</sequence>
<reference evidence="2" key="1">
    <citation type="submission" date="2025-02" db="EMBL/GenBank/DDBJ databases">
        <authorList>
            <consortium name="NCBI Genome Project"/>
        </authorList>
    </citation>
    <scope>NUCLEOTIDE SEQUENCE</scope>
</reference>
<dbReference type="GeneID" id="84589867"/>
<dbReference type="KEGG" id="ang:An01g02480"/>
<accession>A0AAJ8BUC9</accession>
<dbReference type="AlphaFoldDB" id="A0AAJ8BUC9"/>
<proteinExistence type="predicted"/>
<dbReference type="RefSeq" id="XP_059603118.1">
    <property type="nucleotide sequence ID" value="XM_059746460.1"/>
</dbReference>
<protein>
    <submittedName>
        <fullName evidence="2">Uncharacterized protein</fullName>
    </submittedName>
</protein>
<dbReference type="VEuPathDB" id="FungiDB:An01g02480"/>
<reference evidence="2" key="2">
    <citation type="submission" date="2025-08" db="UniProtKB">
        <authorList>
            <consortium name="RefSeq"/>
        </authorList>
    </citation>
    <scope>IDENTIFICATION</scope>
</reference>
<keyword evidence="1" id="KW-0472">Membrane</keyword>
<keyword evidence="1" id="KW-1133">Transmembrane helix</keyword>
<name>A0AAJ8BUC9_ASPNG</name>
<gene>
    <name evidence="2" type="ORF">An01g02480</name>
</gene>